<evidence type="ECO:0000256" key="3">
    <source>
        <dbReference type="ARBA" id="ARBA00022475"/>
    </source>
</evidence>
<evidence type="ECO:0000256" key="7">
    <source>
        <dbReference type="SAM" id="Phobius"/>
    </source>
</evidence>
<feature type="transmembrane region" description="Helical" evidence="7">
    <location>
        <begin position="289"/>
        <end position="310"/>
    </location>
</feature>
<keyword evidence="3" id="KW-1003">Cell membrane</keyword>
<dbReference type="InterPro" id="IPR025857">
    <property type="entry name" value="MacB_PCD"/>
</dbReference>
<evidence type="ECO:0000259" key="9">
    <source>
        <dbReference type="Pfam" id="PF12704"/>
    </source>
</evidence>
<evidence type="ECO:0000313" key="11">
    <source>
        <dbReference type="Proteomes" id="UP000477834"/>
    </source>
</evidence>
<evidence type="ECO:0000259" key="8">
    <source>
        <dbReference type="Pfam" id="PF02687"/>
    </source>
</evidence>
<feature type="domain" description="MacB-like periplasmic core" evidence="9">
    <location>
        <begin position="22"/>
        <end position="232"/>
    </location>
</feature>
<gene>
    <name evidence="10" type="ORF">GEZ69_04680</name>
</gene>
<keyword evidence="6 7" id="KW-0472">Membrane</keyword>
<evidence type="ECO:0000256" key="6">
    <source>
        <dbReference type="ARBA" id="ARBA00023136"/>
    </source>
</evidence>
<dbReference type="EMBL" id="WIKE01000004">
    <property type="protein sequence ID" value="MQQ63737.1"/>
    <property type="molecule type" value="Genomic_DNA"/>
</dbReference>
<evidence type="ECO:0000256" key="5">
    <source>
        <dbReference type="ARBA" id="ARBA00022989"/>
    </source>
</evidence>
<proteinExistence type="inferred from homology"/>
<evidence type="ECO:0000256" key="1">
    <source>
        <dbReference type="ARBA" id="ARBA00004651"/>
    </source>
</evidence>
<feature type="transmembrane region" description="Helical" evidence="7">
    <location>
        <begin position="394"/>
        <end position="413"/>
    </location>
</feature>
<evidence type="ECO:0000313" key="10">
    <source>
        <dbReference type="EMBL" id="MQQ63737.1"/>
    </source>
</evidence>
<dbReference type="InterPro" id="IPR003838">
    <property type="entry name" value="ABC3_permease_C"/>
</dbReference>
<comment type="subcellular location">
    <subcellularLocation>
        <location evidence="1">Cell membrane</location>
        <topology evidence="1">Multi-pass membrane protein</topology>
    </subcellularLocation>
</comment>
<dbReference type="Pfam" id="PF12704">
    <property type="entry name" value="MacB_PCD"/>
    <property type="match status" value="1"/>
</dbReference>
<dbReference type="GO" id="GO:0044874">
    <property type="term" value="P:lipoprotein localization to outer membrane"/>
    <property type="evidence" value="ECO:0007669"/>
    <property type="project" value="TreeGrafter"/>
</dbReference>
<dbReference type="Proteomes" id="UP000477834">
    <property type="component" value="Unassembled WGS sequence"/>
</dbReference>
<feature type="transmembrane region" description="Helical" evidence="7">
    <location>
        <begin position="330"/>
        <end position="351"/>
    </location>
</feature>
<accession>A0A6L5H574</accession>
<comment type="caution">
    <text evidence="10">The sequence shown here is derived from an EMBL/GenBank/DDBJ whole genome shotgun (WGS) entry which is preliminary data.</text>
</comment>
<organism evidence="10 11">
    <name type="scientific">Streptococcus mitis</name>
    <dbReference type="NCBI Taxonomy" id="28037"/>
    <lineage>
        <taxon>Bacteria</taxon>
        <taxon>Bacillati</taxon>
        <taxon>Bacillota</taxon>
        <taxon>Bacilli</taxon>
        <taxon>Lactobacillales</taxon>
        <taxon>Streptococcaceae</taxon>
        <taxon>Streptococcus</taxon>
        <taxon>Streptococcus mitis group</taxon>
    </lineage>
</organism>
<dbReference type="GO" id="GO:0098797">
    <property type="term" value="C:plasma membrane protein complex"/>
    <property type="evidence" value="ECO:0007669"/>
    <property type="project" value="TreeGrafter"/>
</dbReference>
<dbReference type="InterPro" id="IPR051447">
    <property type="entry name" value="Lipoprotein-release_system"/>
</dbReference>
<feature type="domain" description="ABC3 transporter permease C-terminal" evidence="8">
    <location>
        <begin position="289"/>
        <end position="417"/>
    </location>
</feature>
<keyword evidence="5 7" id="KW-1133">Transmembrane helix</keyword>
<dbReference type="RefSeq" id="WP_153193848.1">
    <property type="nucleotide sequence ID" value="NZ_JASGZH010000008.1"/>
</dbReference>
<reference evidence="10 11" key="1">
    <citation type="submission" date="2019-10" db="EMBL/GenBank/DDBJ databases">
        <title>Streptococcus mitis of the oral and urogenital tracts.</title>
        <authorList>
            <person name="Price T."/>
            <person name="Mores C.R."/>
            <person name="Putonti C."/>
            <person name="Wolfe A.J."/>
        </authorList>
    </citation>
    <scope>NUCLEOTIDE SEQUENCE [LARGE SCALE GENOMIC DNA]</scope>
    <source>
        <strain evidence="10 11">SM05</strain>
    </source>
</reference>
<dbReference type="Pfam" id="PF02687">
    <property type="entry name" value="FtsX"/>
    <property type="match status" value="1"/>
</dbReference>
<dbReference type="PANTHER" id="PTHR30489">
    <property type="entry name" value="LIPOPROTEIN-RELEASING SYSTEM TRANSMEMBRANE PROTEIN LOLE"/>
    <property type="match status" value="1"/>
</dbReference>
<evidence type="ECO:0000256" key="2">
    <source>
        <dbReference type="ARBA" id="ARBA00005236"/>
    </source>
</evidence>
<sequence length="425" mass="46869">MNPIQRSWAYVSRKRLRSFILFLILLILLAGISACLTLMKSNKTVETNLYKSLNTSFSIKKIENGQTFKLSDLASVSKIKGLENISPELETVAKLKDKEAVSGEQSVERDDLSAADKNLISLTALEDSSKDVTFTSSAFNLKEGRHLQKGDSKKIIIHEELAKKNSLSLHDKITLEAGQSEAGKGQTVEFEIVGIFSGKKQEKFTGLSSDFSENQVFTDYESSQSLLGNGESLVTAARFYIENPKEMDGLMKQVENLSLENQGYQVEKENKAFEQIKDSVATFQTFLTIFLYGMLIAGAGALILVLSLWLRERVYEVGILLALGKGKGAILLQFLLEVFLVSMGAIIPAFFAGKSITSYLLKTMLSSGDETALQDTLAKIANLSNSLLSFIESYAFLLVISCLSVALCFIFLFRKSPKEILSSIS</sequence>
<keyword evidence="4 7" id="KW-0812">Transmembrane</keyword>
<name>A0A6L5H574_STRMT</name>
<protein>
    <submittedName>
        <fullName evidence="10">FtsX-like permease family protein</fullName>
    </submittedName>
</protein>
<dbReference type="PROSITE" id="PS51257">
    <property type="entry name" value="PROKAR_LIPOPROTEIN"/>
    <property type="match status" value="1"/>
</dbReference>
<dbReference type="PANTHER" id="PTHR30489:SF0">
    <property type="entry name" value="LIPOPROTEIN-RELEASING SYSTEM TRANSMEMBRANE PROTEIN LOLE"/>
    <property type="match status" value="1"/>
</dbReference>
<evidence type="ECO:0000256" key="4">
    <source>
        <dbReference type="ARBA" id="ARBA00022692"/>
    </source>
</evidence>
<comment type="similarity">
    <text evidence="2">Belongs to the ABC-4 integral membrane protein family. LolC/E subfamily.</text>
</comment>
<dbReference type="AlphaFoldDB" id="A0A6L5H574"/>